<sequence>MKKVILFLSIISIISCKKEAEVDYAIISGKILNTEISAIRLMSSDYKFNKTIAVDREGTFIDTINYLPGIFHFSEGRNYSDLYLSAGDHIILNYNSKDFKNSLSITGKGNESSNYLTKKENAVANIMGDRKSFYQLQPEDFKAKCKKIEEEVTHIASSYKGLDKAFFNVEKKNIHYNYLYHLNNYESSHSFYTKQPDFKVPESFLAELDGFDYHNEEDYLNSIYYQYLVQSYYKSKSIELANSSSQDFGVSFIKSVKEIPNEIIRDALLSEQIEEIKYSDNMGQYYTLFMETSTNEDDKKALTELYEKVKVLAVGEPSPKFVNYINNAGGTTSLDDLKGKYVYVDVWATWCGPCKAEIPSLKKVEKQYHDKNIEFLSLSIDKIKDHDKWKKMIKDKELGGVQVLADNAWKSQFVQDYQIKGIPHFILLDPNGNIVKYSAPRPSDKKLIELFNSLNI</sequence>
<dbReference type="PROSITE" id="PS51352">
    <property type="entry name" value="THIOREDOXIN_2"/>
    <property type="match status" value="1"/>
</dbReference>
<dbReference type="InterPro" id="IPR036249">
    <property type="entry name" value="Thioredoxin-like_sf"/>
</dbReference>
<dbReference type="GO" id="GO:0016491">
    <property type="term" value="F:oxidoreductase activity"/>
    <property type="evidence" value="ECO:0007669"/>
    <property type="project" value="InterPro"/>
</dbReference>
<dbReference type="Proteomes" id="UP000441333">
    <property type="component" value="Unassembled WGS sequence"/>
</dbReference>
<dbReference type="AlphaFoldDB" id="A0A6N6MFJ7"/>
<dbReference type="GO" id="GO:0017004">
    <property type="term" value="P:cytochrome complex assembly"/>
    <property type="evidence" value="ECO:0007669"/>
    <property type="project" value="UniProtKB-KW"/>
</dbReference>
<dbReference type="RefSeq" id="WP_150938460.1">
    <property type="nucleotide sequence ID" value="NZ_WAAT01000040.1"/>
</dbReference>
<evidence type="ECO:0000256" key="4">
    <source>
        <dbReference type="ARBA" id="ARBA00023284"/>
    </source>
</evidence>
<dbReference type="PANTHER" id="PTHR42852">
    <property type="entry name" value="THIOL:DISULFIDE INTERCHANGE PROTEIN DSBE"/>
    <property type="match status" value="1"/>
</dbReference>
<dbReference type="InterPro" id="IPR050553">
    <property type="entry name" value="Thioredoxin_ResA/DsbE_sf"/>
</dbReference>
<dbReference type="InterPro" id="IPR013740">
    <property type="entry name" value="Redoxin"/>
</dbReference>
<proteinExistence type="predicted"/>
<dbReference type="Pfam" id="PF08534">
    <property type="entry name" value="Redoxin"/>
    <property type="match status" value="1"/>
</dbReference>
<dbReference type="InterPro" id="IPR013766">
    <property type="entry name" value="Thioredoxin_domain"/>
</dbReference>
<dbReference type="EMBL" id="WAAT01000040">
    <property type="protein sequence ID" value="KAB1068159.1"/>
    <property type="molecule type" value="Genomic_DNA"/>
</dbReference>
<name>A0A6N6MFJ7_9FLAO</name>
<comment type="caution">
    <text evidence="6">The sequence shown here is derived from an EMBL/GenBank/DDBJ whole genome shotgun (WGS) entry which is preliminary data.</text>
</comment>
<keyword evidence="4" id="KW-0676">Redox-active center</keyword>
<keyword evidence="7" id="KW-1185">Reference proteome</keyword>
<dbReference type="GO" id="GO:0030313">
    <property type="term" value="C:cell envelope"/>
    <property type="evidence" value="ECO:0007669"/>
    <property type="project" value="UniProtKB-SubCell"/>
</dbReference>
<dbReference type="PROSITE" id="PS51257">
    <property type="entry name" value="PROKAR_LIPOPROTEIN"/>
    <property type="match status" value="1"/>
</dbReference>
<comment type="subcellular location">
    <subcellularLocation>
        <location evidence="1">Cell envelope</location>
    </subcellularLocation>
</comment>
<keyword evidence="2" id="KW-0201">Cytochrome c-type biogenesis</keyword>
<reference evidence="6 7" key="1">
    <citation type="submission" date="2019-09" db="EMBL/GenBank/DDBJ databases">
        <authorList>
            <person name="Cao W.R."/>
        </authorList>
    </citation>
    <scope>NUCLEOTIDE SEQUENCE [LARGE SCALE GENOMIC DNA]</scope>
    <source>
        <strain evidence="6 7">B1N29</strain>
    </source>
</reference>
<accession>A0A6N6MFJ7</accession>
<keyword evidence="3" id="KW-1015">Disulfide bond</keyword>
<evidence type="ECO:0000313" key="7">
    <source>
        <dbReference type="Proteomes" id="UP000441333"/>
    </source>
</evidence>
<dbReference type="PANTHER" id="PTHR42852:SF6">
    <property type="entry name" value="THIOL:DISULFIDE INTERCHANGE PROTEIN DSBE"/>
    <property type="match status" value="1"/>
</dbReference>
<evidence type="ECO:0000259" key="5">
    <source>
        <dbReference type="PROSITE" id="PS51352"/>
    </source>
</evidence>
<evidence type="ECO:0000313" key="6">
    <source>
        <dbReference type="EMBL" id="KAB1068159.1"/>
    </source>
</evidence>
<feature type="domain" description="Thioredoxin" evidence="5">
    <location>
        <begin position="312"/>
        <end position="456"/>
    </location>
</feature>
<dbReference type="CDD" id="cd02966">
    <property type="entry name" value="TlpA_like_family"/>
    <property type="match status" value="1"/>
</dbReference>
<dbReference type="Gene3D" id="3.40.30.10">
    <property type="entry name" value="Glutaredoxin"/>
    <property type="match status" value="1"/>
</dbReference>
<dbReference type="SUPFAM" id="SSF52833">
    <property type="entry name" value="Thioredoxin-like"/>
    <property type="match status" value="1"/>
</dbReference>
<evidence type="ECO:0000256" key="1">
    <source>
        <dbReference type="ARBA" id="ARBA00004196"/>
    </source>
</evidence>
<gene>
    <name evidence="6" type="ORF">F6U93_07625</name>
</gene>
<evidence type="ECO:0000256" key="2">
    <source>
        <dbReference type="ARBA" id="ARBA00022748"/>
    </source>
</evidence>
<organism evidence="6 7">
    <name type="scientific">Pseudotamlana haliotis</name>
    <dbReference type="NCBI Taxonomy" id="2614804"/>
    <lineage>
        <taxon>Bacteria</taxon>
        <taxon>Pseudomonadati</taxon>
        <taxon>Bacteroidota</taxon>
        <taxon>Flavobacteriia</taxon>
        <taxon>Flavobacteriales</taxon>
        <taxon>Flavobacteriaceae</taxon>
        <taxon>Pseudotamlana</taxon>
    </lineage>
</organism>
<evidence type="ECO:0000256" key="3">
    <source>
        <dbReference type="ARBA" id="ARBA00023157"/>
    </source>
</evidence>
<protein>
    <submittedName>
        <fullName evidence="6">TlpA family protein disulfide reductase</fullName>
    </submittedName>
</protein>